<feature type="region of interest" description="Disordered" evidence="1">
    <location>
        <begin position="69"/>
        <end position="92"/>
    </location>
</feature>
<keyword evidence="3" id="KW-1185">Reference proteome</keyword>
<dbReference type="Proteomes" id="UP001307889">
    <property type="component" value="Chromosome 12"/>
</dbReference>
<name>A0ABN7B9M2_9HEMI</name>
<evidence type="ECO:0000256" key="1">
    <source>
        <dbReference type="SAM" id="MobiDB-lite"/>
    </source>
</evidence>
<sequence length="112" mass="12181">MSKLLKSMSLNGINNTLISLEKNFADCKESSPAGEKAETYKFRIGEPQVAPTGGGRHVGTISWKNMGRGLKQIRGGGGRNRSAGAKHVQGPRRSLRTFQADVERVHLAIHAR</sequence>
<dbReference type="EMBL" id="AP028920">
    <property type="protein sequence ID" value="BET00999.1"/>
    <property type="molecule type" value="Genomic_DNA"/>
</dbReference>
<evidence type="ECO:0000313" key="2">
    <source>
        <dbReference type="EMBL" id="BET00999.1"/>
    </source>
</evidence>
<organism evidence="2 3">
    <name type="scientific">Nesidiocoris tenuis</name>
    <dbReference type="NCBI Taxonomy" id="355587"/>
    <lineage>
        <taxon>Eukaryota</taxon>
        <taxon>Metazoa</taxon>
        <taxon>Ecdysozoa</taxon>
        <taxon>Arthropoda</taxon>
        <taxon>Hexapoda</taxon>
        <taxon>Insecta</taxon>
        <taxon>Pterygota</taxon>
        <taxon>Neoptera</taxon>
        <taxon>Paraneoptera</taxon>
        <taxon>Hemiptera</taxon>
        <taxon>Heteroptera</taxon>
        <taxon>Panheteroptera</taxon>
        <taxon>Cimicomorpha</taxon>
        <taxon>Miridae</taxon>
        <taxon>Dicyphina</taxon>
        <taxon>Nesidiocoris</taxon>
    </lineage>
</organism>
<gene>
    <name evidence="2" type="ORF">NTJ_13815</name>
</gene>
<reference evidence="2 3" key="1">
    <citation type="submission" date="2023-09" db="EMBL/GenBank/DDBJ databases">
        <title>Nesidiocoris tenuis whole genome shotgun sequence.</title>
        <authorList>
            <person name="Shibata T."/>
            <person name="Shimoda M."/>
            <person name="Kobayashi T."/>
            <person name="Uehara T."/>
        </authorList>
    </citation>
    <scope>NUCLEOTIDE SEQUENCE [LARGE SCALE GENOMIC DNA]</scope>
    <source>
        <strain evidence="2 3">Japan</strain>
    </source>
</reference>
<accession>A0ABN7B9M2</accession>
<evidence type="ECO:0000313" key="3">
    <source>
        <dbReference type="Proteomes" id="UP001307889"/>
    </source>
</evidence>
<protein>
    <submittedName>
        <fullName evidence="2">Uncharacterized protein</fullName>
    </submittedName>
</protein>
<proteinExistence type="predicted"/>